<evidence type="ECO:0000256" key="3">
    <source>
        <dbReference type="SAM" id="MobiDB-lite"/>
    </source>
</evidence>
<evidence type="ECO:0008006" key="6">
    <source>
        <dbReference type="Google" id="ProtNLM"/>
    </source>
</evidence>
<comment type="caution">
    <text evidence="4">The sequence shown here is derived from an EMBL/GenBank/DDBJ whole genome shotgun (WGS) entry which is preliminary data.</text>
</comment>
<sequence>MYRRRQRLFVEMEQMASRPFSQVLVELEVKQNIDPENAISILSDSKRKKRDAPSPIALEPCYGNRAAVLSLLVRLPTGGEPYTARGQSAGLAIASALVTLGNPRKVSIDQVKTDTKTKSRKSQSQHPDSCV</sequence>
<evidence type="ECO:0000256" key="1">
    <source>
        <dbReference type="ARBA" id="ARBA00022441"/>
    </source>
</evidence>
<dbReference type="InterPro" id="IPR051568">
    <property type="entry name" value="LZTR1/Attractin"/>
</dbReference>
<dbReference type="AlphaFoldDB" id="A0A8K0D5G7"/>
<dbReference type="Proteomes" id="UP000801492">
    <property type="component" value="Unassembled WGS sequence"/>
</dbReference>
<dbReference type="OrthoDB" id="9998912at2759"/>
<evidence type="ECO:0000313" key="4">
    <source>
        <dbReference type="EMBL" id="KAF2897611.1"/>
    </source>
</evidence>
<keyword evidence="5" id="KW-1185">Reference proteome</keyword>
<reference evidence="4" key="1">
    <citation type="submission" date="2019-08" db="EMBL/GenBank/DDBJ databases">
        <title>The genome of the North American firefly Photinus pyralis.</title>
        <authorList>
            <consortium name="Photinus pyralis genome working group"/>
            <person name="Fallon T.R."/>
            <person name="Sander Lower S.E."/>
            <person name="Weng J.-K."/>
        </authorList>
    </citation>
    <scope>NUCLEOTIDE SEQUENCE</scope>
    <source>
        <strain evidence="4">TRF0915ILg1</strain>
        <tissue evidence="4">Whole body</tissue>
    </source>
</reference>
<evidence type="ECO:0000256" key="2">
    <source>
        <dbReference type="ARBA" id="ARBA00022737"/>
    </source>
</evidence>
<dbReference type="GO" id="GO:0005794">
    <property type="term" value="C:Golgi apparatus"/>
    <property type="evidence" value="ECO:0007669"/>
    <property type="project" value="TreeGrafter"/>
</dbReference>
<protein>
    <recommendedName>
        <fullName evidence="6">Attractin</fullName>
    </recommendedName>
</protein>
<keyword evidence="1" id="KW-0880">Kelch repeat</keyword>
<dbReference type="PANTHER" id="PTHR46376:SF2">
    <property type="entry name" value="DISTRACTED, ISOFORM B"/>
    <property type="match status" value="1"/>
</dbReference>
<proteinExistence type="predicted"/>
<name>A0A8K0D5G7_IGNLU</name>
<dbReference type="PANTHER" id="PTHR46376">
    <property type="entry name" value="LEUCINE-ZIPPER-LIKE TRANSCRIPTIONAL REGULATOR 1"/>
    <property type="match status" value="1"/>
</dbReference>
<gene>
    <name evidence="4" type="ORF">ILUMI_08563</name>
</gene>
<feature type="region of interest" description="Disordered" evidence="3">
    <location>
        <begin position="109"/>
        <end position="131"/>
    </location>
</feature>
<accession>A0A8K0D5G7</accession>
<organism evidence="4 5">
    <name type="scientific">Ignelater luminosus</name>
    <name type="common">Cucubano</name>
    <name type="synonym">Pyrophorus luminosus</name>
    <dbReference type="NCBI Taxonomy" id="2038154"/>
    <lineage>
        <taxon>Eukaryota</taxon>
        <taxon>Metazoa</taxon>
        <taxon>Ecdysozoa</taxon>
        <taxon>Arthropoda</taxon>
        <taxon>Hexapoda</taxon>
        <taxon>Insecta</taxon>
        <taxon>Pterygota</taxon>
        <taxon>Neoptera</taxon>
        <taxon>Endopterygota</taxon>
        <taxon>Coleoptera</taxon>
        <taxon>Polyphaga</taxon>
        <taxon>Elateriformia</taxon>
        <taxon>Elateroidea</taxon>
        <taxon>Elateridae</taxon>
        <taxon>Agrypninae</taxon>
        <taxon>Pyrophorini</taxon>
        <taxon>Ignelater</taxon>
    </lineage>
</organism>
<dbReference type="EMBL" id="VTPC01004014">
    <property type="protein sequence ID" value="KAF2897611.1"/>
    <property type="molecule type" value="Genomic_DNA"/>
</dbReference>
<evidence type="ECO:0000313" key="5">
    <source>
        <dbReference type="Proteomes" id="UP000801492"/>
    </source>
</evidence>
<keyword evidence="2" id="KW-0677">Repeat</keyword>